<proteinExistence type="predicted"/>
<reference evidence="1 2" key="1">
    <citation type="submission" date="2024-05" db="EMBL/GenBank/DDBJ databases">
        <authorList>
            <person name="Duchaud E."/>
        </authorList>
    </citation>
    <scope>NUCLEOTIDE SEQUENCE [LARGE SCALE GENOMIC DNA]</scope>
    <source>
        <strain evidence="1">Ena-SAMPLE-TAB-13-05-2024-13:56:06:370-140302</strain>
    </source>
</reference>
<name>A0ABP1EN23_9FLAO</name>
<evidence type="ECO:0000313" key="1">
    <source>
        <dbReference type="EMBL" id="CAL2087122.1"/>
    </source>
</evidence>
<accession>A0ABP1EN23</accession>
<protein>
    <recommendedName>
        <fullName evidence="3">Natural product</fullName>
    </recommendedName>
</protein>
<gene>
    <name evidence="1" type="ORF">T190607A01A_20753</name>
</gene>
<comment type="caution">
    <text evidence="1">The sequence shown here is derived from an EMBL/GenBank/DDBJ whole genome shotgun (WGS) entry which is preliminary data.</text>
</comment>
<dbReference type="Proteomes" id="UP001497416">
    <property type="component" value="Unassembled WGS sequence"/>
</dbReference>
<sequence>MEIMKKTILNMKGATTLSKAQQQEVNGGIDLIGYGDLSKCGCDCAGNVTGPLYCQKFMACPQVYTCEEVM</sequence>
<evidence type="ECO:0000313" key="2">
    <source>
        <dbReference type="Proteomes" id="UP001497416"/>
    </source>
</evidence>
<dbReference type="EMBL" id="CAXIXY010000004">
    <property type="protein sequence ID" value="CAL2087122.1"/>
    <property type="molecule type" value="Genomic_DNA"/>
</dbReference>
<organism evidence="1 2">
    <name type="scientific">Tenacibaculum platacis</name>
    <dbReference type="NCBI Taxonomy" id="3137852"/>
    <lineage>
        <taxon>Bacteria</taxon>
        <taxon>Pseudomonadati</taxon>
        <taxon>Bacteroidota</taxon>
        <taxon>Flavobacteriia</taxon>
        <taxon>Flavobacteriales</taxon>
        <taxon>Flavobacteriaceae</taxon>
        <taxon>Tenacibaculum</taxon>
    </lineage>
</organism>
<evidence type="ECO:0008006" key="3">
    <source>
        <dbReference type="Google" id="ProtNLM"/>
    </source>
</evidence>
<keyword evidence="2" id="KW-1185">Reference proteome</keyword>